<dbReference type="AlphaFoldDB" id="A0A0C9VN53"/>
<dbReference type="InterPro" id="IPR007219">
    <property type="entry name" value="XnlR_reg_dom"/>
</dbReference>
<dbReference type="GO" id="GO:0005634">
    <property type="term" value="C:nucleus"/>
    <property type="evidence" value="ECO:0007669"/>
    <property type="project" value="UniProtKB-SubCell"/>
</dbReference>
<keyword evidence="5" id="KW-1185">Reference proteome</keyword>
<organism evidence="4 5">
    <name type="scientific">Sphaerobolus stellatus (strain SS14)</name>
    <dbReference type="NCBI Taxonomy" id="990650"/>
    <lineage>
        <taxon>Eukaryota</taxon>
        <taxon>Fungi</taxon>
        <taxon>Dikarya</taxon>
        <taxon>Basidiomycota</taxon>
        <taxon>Agaricomycotina</taxon>
        <taxon>Agaricomycetes</taxon>
        <taxon>Phallomycetidae</taxon>
        <taxon>Geastrales</taxon>
        <taxon>Sphaerobolaceae</taxon>
        <taxon>Sphaerobolus</taxon>
    </lineage>
</organism>
<dbReference type="HOGENOM" id="CLU_1138619_0_0_1"/>
<evidence type="ECO:0000256" key="1">
    <source>
        <dbReference type="ARBA" id="ARBA00004123"/>
    </source>
</evidence>
<dbReference type="GO" id="GO:0003677">
    <property type="term" value="F:DNA binding"/>
    <property type="evidence" value="ECO:0007669"/>
    <property type="project" value="InterPro"/>
</dbReference>
<dbReference type="CDD" id="cd12148">
    <property type="entry name" value="fungal_TF_MHR"/>
    <property type="match status" value="1"/>
</dbReference>
<protein>
    <submittedName>
        <fullName evidence="4">Unplaced genomic scaffold SPHSTscaffold_79, whole genome shotgun sequence</fullName>
    </submittedName>
</protein>
<feature type="domain" description="Xylanolytic transcriptional activator regulatory" evidence="3">
    <location>
        <begin position="108"/>
        <end position="200"/>
    </location>
</feature>
<dbReference type="OrthoDB" id="4934715at2759"/>
<dbReference type="GO" id="GO:0008270">
    <property type="term" value="F:zinc ion binding"/>
    <property type="evidence" value="ECO:0007669"/>
    <property type="project" value="InterPro"/>
</dbReference>
<proteinExistence type="predicted"/>
<name>A0A0C9VN53_SPHS4</name>
<dbReference type="EMBL" id="KN837154">
    <property type="protein sequence ID" value="KIJ39181.1"/>
    <property type="molecule type" value="Genomic_DNA"/>
</dbReference>
<evidence type="ECO:0000256" key="2">
    <source>
        <dbReference type="ARBA" id="ARBA00023242"/>
    </source>
</evidence>
<gene>
    <name evidence="4" type="ORF">M422DRAFT_258072</name>
</gene>
<keyword evidence="2" id="KW-0539">Nucleus</keyword>
<reference evidence="4 5" key="1">
    <citation type="submission" date="2014-06" db="EMBL/GenBank/DDBJ databases">
        <title>Evolutionary Origins and Diversification of the Mycorrhizal Mutualists.</title>
        <authorList>
            <consortium name="DOE Joint Genome Institute"/>
            <consortium name="Mycorrhizal Genomics Consortium"/>
            <person name="Kohler A."/>
            <person name="Kuo A."/>
            <person name="Nagy L.G."/>
            <person name="Floudas D."/>
            <person name="Copeland A."/>
            <person name="Barry K.W."/>
            <person name="Cichocki N."/>
            <person name="Veneault-Fourrey C."/>
            <person name="LaButti K."/>
            <person name="Lindquist E.A."/>
            <person name="Lipzen A."/>
            <person name="Lundell T."/>
            <person name="Morin E."/>
            <person name="Murat C."/>
            <person name="Riley R."/>
            <person name="Ohm R."/>
            <person name="Sun H."/>
            <person name="Tunlid A."/>
            <person name="Henrissat B."/>
            <person name="Grigoriev I.V."/>
            <person name="Hibbett D.S."/>
            <person name="Martin F."/>
        </authorList>
    </citation>
    <scope>NUCLEOTIDE SEQUENCE [LARGE SCALE GENOMIC DNA]</scope>
    <source>
        <strain evidence="4 5">SS14</strain>
    </source>
</reference>
<dbReference type="Proteomes" id="UP000054279">
    <property type="component" value="Unassembled WGS sequence"/>
</dbReference>
<dbReference type="SMART" id="SM00906">
    <property type="entry name" value="Fungal_trans"/>
    <property type="match status" value="1"/>
</dbReference>
<dbReference type="InterPro" id="IPR050613">
    <property type="entry name" value="Sec_Metabolite_Reg"/>
</dbReference>
<sequence>MASMASKAYLIGQSRLPSYASSSTSEILVLRTRLRTRFPVASFLHIYAHIGHHNPKFTLSSSPTLLSLSSHILTLSESTTPYDLSFLHALLLQSLFLLHDGTPRVNQVVFGIGRMVNVARLMGLGRGPDEFVQGGSRGVKEGVVKEEAKGRYTIWKAEMRRRVWWEVFYYDLFISDSLGLTLLIADDQHTCRLPAEVDDEAFTPKSSVLPLLSPVSALESDVVGTGSSNGVSVGGVGYFIQKCR</sequence>
<evidence type="ECO:0000313" key="5">
    <source>
        <dbReference type="Proteomes" id="UP000054279"/>
    </source>
</evidence>
<accession>A0A0C9VN53</accession>
<dbReference type="PANTHER" id="PTHR31001">
    <property type="entry name" value="UNCHARACTERIZED TRANSCRIPTIONAL REGULATORY PROTEIN"/>
    <property type="match status" value="1"/>
</dbReference>
<comment type="subcellular location">
    <subcellularLocation>
        <location evidence="1">Nucleus</location>
    </subcellularLocation>
</comment>
<evidence type="ECO:0000313" key="4">
    <source>
        <dbReference type="EMBL" id="KIJ39181.1"/>
    </source>
</evidence>
<dbReference type="GO" id="GO:0006351">
    <property type="term" value="P:DNA-templated transcription"/>
    <property type="evidence" value="ECO:0007669"/>
    <property type="project" value="InterPro"/>
</dbReference>
<evidence type="ECO:0000259" key="3">
    <source>
        <dbReference type="SMART" id="SM00906"/>
    </source>
</evidence>
<dbReference type="Pfam" id="PF04082">
    <property type="entry name" value="Fungal_trans"/>
    <property type="match status" value="1"/>
</dbReference>